<dbReference type="InterPro" id="IPR011051">
    <property type="entry name" value="RmlC_Cupin_sf"/>
</dbReference>
<evidence type="ECO:0000313" key="1">
    <source>
        <dbReference type="EMBL" id="OTP74901.1"/>
    </source>
</evidence>
<dbReference type="Proteomes" id="UP000195221">
    <property type="component" value="Unassembled WGS sequence"/>
</dbReference>
<gene>
    <name evidence="1" type="ORF">PAMC26577_14370</name>
</gene>
<evidence type="ECO:0000313" key="2">
    <source>
        <dbReference type="Proteomes" id="UP000195221"/>
    </source>
</evidence>
<reference evidence="1 2" key="1">
    <citation type="submission" date="2017-03" db="EMBL/GenBank/DDBJ databases">
        <title>Genome analysis of strain PAMC 26577.</title>
        <authorList>
            <person name="Oh H.-M."/>
            <person name="Yang J.-A."/>
        </authorList>
    </citation>
    <scope>NUCLEOTIDE SEQUENCE [LARGE SCALE GENOMIC DNA]</scope>
    <source>
        <strain evidence="1 2">PAMC 26577</strain>
    </source>
</reference>
<name>A0A242MTY1_CABSO</name>
<sequence>MVAGLKTHWLTQQAIVPLTGAITQLVPLNTPSGSPDLATLRAFRVPVGLGICMKPRCGYVAISMRYDVRDNLKA</sequence>
<dbReference type="EMBL" id="NBTZ01000057">
    <property type="protein sequence ID" value="OTP74901.1"/>
    <property type="molecule type" value="Genomic_DNA"/>
</dbReference>
<protein>
    <submittedName>
        <fullName evidence="1">Uncharacterized protein</fullName>
    </submittedName>
</protein>
<dbReference type="GO" id="GO:0004848">
    <property type="term" value="F:ureidoglycolate hydrolase activity"/>
    <property type="evidence" value="ECO:0007669"/>
    <property type="project" value="InterPro"/>
</dbReference>
<accession>A0A242MTY1</accession>
<organism evidence="1 2">
    <name type="scientific">Caballeronia sordidicola</name>
    <name type="common">Burkholderia sordidicola</name>
    <dbReference type="NCBI Taxonomy" id="196367"/>
    <lineage>
        <taxon>Bacteria</taxon>
        <taxon>Pseudomonadati</taxon>
        <taxon>Pseudomonadota</taxon>
        <taxon>Betaproteobacteria</taxon>
        <taxon>Burkholderiales</taxon>
        <taxon>Burkholderiaceae</taxon>
        <taxon>Caballeronia</taxon>
    </lineage>
</organism>
<proteinExistence type="predicted"/>
<dbReference type="InterPro" id="IPR024060">
    <property type="entry name" value="Ureidoglycolate_lyase_dom_sf"/>
</dbReference>
<dbReference type="Gene3D" id="2.60.120.480">
    <property type="entry name" value="Ureidoglycolate hydrolase"/>
    <property type="match status" value="1"/>
</dbReference>
<dbReference type="AlphaFoldDB" id="A0A242MTY1"/>
<dbReference type="SUPFAM" id="SSF51182">
    <property type="entry name" value="RmlC-like cupins"/>
    <property type="match status" value="1"/>
</dbReference>
<comment type="caution">
    <text evidence="1">The sequence shown here is derived from an EMBL/GenBank/DDBJ whole genome shotgun (WGS) entry which is preliminary data.</text>
</comment>